<dbReference type="AlphaFoldDB" id="A0A2S7KSC3"/>
<dbReference type="Gene3D" id="3.40.50.450">
    <property type="match status" value="1"/>
</dbReference>
<dbReference type="InterPro" id="IPR003488">
    <property type="entry name" value="DprA"/>
</dbReference>
<sequence>MINTDELRATLALQSISGISTILARKLLTHYGTALEIWDKIPRNEGLPNGISPKLVEKFINKSPLDRADMTLEKTINSGDQMLHWQDVNYPNHLRQCIDAPLLLFARGSYRFDHRPVISIVGTRECSAYGENFLDSFVSGLTSHNPLIVSGFAKGIDIYAHLTALDHGLDTVACLGHGFDKIYPVAHKVHQDRLVNSGLFLTEYSRGSSVLPMNFVSRNRIIAGLSEVTVVIQSAQTGGSLITASLANSYNREVMALPGRIDDPKSAGCNNLIKQNKAAVLTSAQDLIRLMGWEEKESRPKPQIDLSLTDPDQRQIADFLVDHPKAHIDQIMTATSMKSQRLQVVLLEMEMTGLVKALPSRMFSLT</sequence>
<feature type="domain" description="Smf/DprA SLOG" evidence="2">
    <location>
        <begin position="82"/>
        <end position="290"/>
    </location>
</feature>
<name>A0A2S7KSC3_9FLAO</name>
<evidence type="ECO:0000259" key="2">
    <source>
        <dbReference type="Pfam" id="PF02481"/>
    </source>
</evidence>
<dbReference type="SUPFAM" id="SSF102405">
    <property type="entry name" value="MCP/YpsA-like"/>
    <property type="match status" value="1"/>
</dbReference>
<accession>A0A2S7KSC3</accession>
<comment type="similarity">
    <text evidence="1">Belongs to the DprA/Smf family.</text>
</comment>
<dbReference type="PANTHER" id="PTHR43022:SF1">
    <property type="entry name" value="PROTEIN SMF"/>
    <property type="match status" value="1"/>
</dbReference>
<dbReference type="Gene3D" id="1.10.10.10">
    <property type="entry name" value="Winged helix-like DNA-binding domain superfamily/Winged helix DNA-binding domain"/>
    <property type="match status" value="1"/>
</dbReference>
<dbReference type="NCBIfam" id="TIGR00732">
    <property type="entry name" value="dprA"/>
    <property type="match status" value="1"/>
</dbReference>
<keyword evidence="5" id="KW-1185">Reference proteome</keyword>
<dbReference type="Proteomes" id="UP000239800">
    <property type="component" value="Unassembled WGS sequence"/>
</dbReference>
<dbReference type="Pfam" id="PF17782">
    <property type="entry name" value="WHD_DprA"/>
    <property type="match status" value="1"/>
</dbReference>
<evidence type="ECO:0000313" key="5">
    <source>
        <dbReference type="Proteomes" id="UP000239800"/>
    </source>
</evidence>
<dbReference type="EMBL" id="MQUB01000001">
    <property type="protein sequence ID" value="PQB05520.1"/>
    <property type="molecule type" value="Genomic_DNA"/>
</dbReference>
<protein>
    <submittedName>
        <fullName evidence="4">DNA protecting protein DprA</fullName>
    </submittedName>
</protein>
<dbReference type="InterPro" id="IPR036388">
    <property type="entry name" value="WH-like_DNA-bd_sf"/>
</dbReference>
<organism evidence="4 5">
    <name type="scientific">Aureitalea marina</name>
    <dbReference type="NCBI Taxonomy" id="930804"/>
    <lineage>
        <taxon>Bacteria</taxon>
        <taxon>Pseudomonadati</taxon>
        <taxon>Bacteroidota</taxon>
        <taxon>Flavobacteriia</taxon>
        <taxon>Flavobacteriales</taxon>
        <taxon>Flavobacteriaceae</taxon>
        <taxon>Aureitalea</taxon>
    </lineage>
</organism>
<evidence type="ECO:0000259" key="3">
    <source>
        <dbReference type="Pfam" id="PF17782"/>
    </source>
</evidence>
<reference evidence="4 5" key="1">
    <citation type="submission" date="2016-11" db="EMBL/GenBank/DDBJ databases">
        <title>Trade-off between light-utilization and light-protection in marine flavobacteria.</title>
        <authorList>
            <person name="Kumagai Y."/>
        </authorList>
    </citation>
    <scope>NUCLEOTIDE SEQUENCE [LARGE SCALE GENOMIC DNA]</scope>
    <source>
        <strain evidence="4 5">NBRC 107741</strain>
    </source>
</reference>
<dbReference type="PANTHER" id="PTHR43022">
    <property type="entry name" value="PROTEIN SMF"/>
    <property type="match status" value="1"/>
</dbReference>
<dbReference type="Pfam" id="PF02481">
    <property type="entry name" value="DNA_processg_A"/>
    <property type="match status" value="1"/>
</dbReference>
<gene>
    <name evidence="4" type="ORF">BST85_11905</name>
</gene>
<dbReference type="GO" id="GO:0009294">
    <property type="term" value="P:DNA-mediated transformation"/>
    <property type="evidence" value="ECO:0007669"/>
    <property type="project" value="InterPro"/>
</dbReference>
<evidence type="ECO:0000313" key="4">
    <source>
        <dbReference type="EMBL" id="PQB05520.1"/>
    </source>
</evidence>
<dbReference type="OrthoDB" id="9785707at2"/>
<comment type="caution">
    <text evidence="4">The sequence shown here is derived from an EMBL/GenBank/DDBJ whole genome shotgun (WGS) entry which is preliminary data.</text>
</comment>
<proteinExistence type="inferred from homology"/>
<dbReference type="InterPro" id="IPR041614">
    <property type="entry name" value="DprA_WH"/>
</dbReference>
<feature type="domain" description="DprA winged helix" evidence="3">
    <location>
        <begin position="309"/>
        <end position="359"/>
    </location>
</feature>
<evidence type="ECO:0000256" key="1">
    <source>
        <dbReference type="ARBA" id="ARBA00006525"/>
    </source>
</evidence>
<dbReference type="RefSeq" id="WP_104813464.1">
    <property type="nucleotide sequence ID" value="NZ_MQUB01000001.1"/>
</dbReference>
<dbReference type="InterPro" id="IPR057666">
    <property type="entry name" value="DrpA_SLOG"/>
</dbReference>